<feature type="compositionally biased region" description="Polar residues" evidence="1">
    <location>
        <begin position="91"/>
        <end position="107"/>
    </location>
</feature>
<accession>A0A7C9DK30</accession>
<evidence type="ECO:0000256" key="1">
    <source>
        <dbReference type="SAM" id="MobiDB-lite"/>
    </source>
</evidence>
<proteinExistence type="predicted"/>
<reference evidence="2" key="2">
    <citation type="submission" date="2020-07" db="EMBL/GenBank/DDBJ databases">
        <authorList>
            <person name="Vera ALvarez R."/>
            <person name="Arias-Moreno D.M."/>
            <person name="Jimenez-Jacinto V."/>
            <person name="Jimenez-Bremont J.F."/>
            <person name="Swaminathan K."/>
            <person name="Moose S.P."/>
            <person name="Guerrero-Gonzalez M.L."/>
            <person name="Marino-Ramirez L."/>
            <person name="Landsman D."/>
            <person name="Rodriguez-Kessler M."/>
            <person name="Delgado-Sanchez P."/>
        </authorList>
    </citation>
    <scope>NUCLEOTIDE SEQUENCE</scope>
    <source>
        <tissue evidence="2">Cladode</tissue>
    </source>
</reference>
<sequence length="149" mass="16489">MQLTWKPWPHCGRTRISSPAANSDKQIAHSSASFPAWCSAEYGIFGRDFSTFFFRPLVAGAGDLPPAPPYSRRTQVHRATATRPSTQINAHNKAASMTTKSESTASPSLDGVCGGGRAGLRLRRNLAGEVMRGGRRWFKWTRTEKIRLR</sequence>
<protein>
    <submittedName>
        <fullName evidence="2">Uncharacterized protein</fullName>
    </submittedName>
</protein>
<organism evidence="2">
    <name type="scientific">Opuntia streptacantha</name>
    <name type="common">Prickly pear cactus</name>
    <name type="synonym">Opuntia cardona</name>
    <dbReference type="NCBI Taxonomy" id="393608"/>
    <lineage>
        <taxon>Eukaryota</taxon>
        <taxon>Viridiplantae</taxon>
        <taxon>Streptophyta</taxon>
        <taxon>Embryophyta</taxon>
        <taxon>Tracheophyta</taxon>
        <taxon>Spermatophyta</taxon>
        <taxon>Magnoliopsida</taxon>
        <taxon>eudicotyledons</taxon>
        <taxon>Gunneridae</taxon>
        <taxon>Pentapetalae</taxon>
        <taxon>Caryophyllales</taxon>
        <taxon>Cactineae</taxon>
        <taxon>Cactaceae</taxon>
        <taxon>Opuntioideae</taxon>
        <taxon>Opuntia</taxon>
    </lineage>
</organism>
<feature type="region of interest" description="Disordered" evidence="1">
    <location>
        <begin position="91"/>
        <end position="110"/>
    </location>
</feature>
<reference evidence="2" key="1">
    <citation type="journal article" date="2013" name="J. Plant Res.">
        <title>Effect of fungi and light on seed germination of three Opuntia species from semiarid lands of central Mexico.</title>
        <authorList>
            <person name="Delgado-Sanchez P."/>
            <person name="Jimenez-Bremont J.F."/>
            <person name="Guerrero-Gonzalez Mde L."/>
            <person name="Flores J."/>
        </authorList>
    </citation>
    <scope>NUCLEOTIDE SEQUENCE</scope>
    <source>
        <tissue evidence="2">Cladode</tissue>
    </source>
</reference>
<dbReference type="EMBL" id="GISG01140999">
    <property type="protein sequence ID" value="MBA4645121.1"/>
    <property type="molecule type" value="Transcribed_RNA"/>
</dbReference>
<dbReference type="AlphaFoldDB" id="A0A7C9DK30"/>
<name>A0A7C9DK30_OPUST</name>
<evidence type="ECO:0000313" key="2">
    <source>
        <dbReference type="EMBL" id="MBA4645121.1"/>
    </source>
</evidence>